<protein>
    <submittedName>
        <fullName evidence="1">Uncharacterized protein</fullName>
    </submittedName>
</protein>
<name>A1VJT7_POLNA</name>
<dbReference type="HOGENOM" id="CLU_2303363_0_0_4"/>
<evidence type="ECO:0000313" key="2">
    <source>
        <dbReference type="Proteomes" id="UP000000644"/>
    </source>
</evidence>
<keyword evidence="2" id="KW-1185">Reference proteome</keyword>
<dbReference type="AlphaFoldDB" id="A1VJT7"/>
<evidence type="ECO:0000313" key="1">
    <source>
        <dbReference type="EMBL" id="ABM35915.1"/>
    </source>
</evidence>
<organism evidence="1 2">
    <name type="scientific">Polaromonas naphthalenivorans (strain CJ2)</name>
    <dbReference type="NCBI Taxonomy" id="365044"/>
    <lineage>
        <taxon>Bacteria</taxon>
        <taxon>Pseudomonadati</taxon>
        <taxon>Pseudomonadota</taxon>
        <taxon>Betaproteobacteria</taxon>
        <taxon>Burkholderiales</taxon>
        <taxon>Comamonadaceae</taxon>
        <taxon>Polaromonas</taxon>
    </lineage>
</organism>
<proteinExistence type="predicted"/>
<accession>A1VJT7</accession>
<sequence>MISDDSFLCPLNSKSMCRRISPPTIPSNGVVRPSPASVARKFLRPCFLQFSEEKSGFFLRAQGVSGSNRGSKKEAFCYVTNETEVLIDAMRSFPKAEVAQ</sequence>
<dbReference type="KEGG" id="pna:Pnap_0596"/>
<dbReference type="EMBL" id="CP000529">
    <property type="protein sequence ID" value="ABM35915.1"/>
    <property type="molecule type" value="Genomic_DNA"/>
</dbReference>
<gene>
    <name evidence="1" type="ordered locus">Pnap_0596</name>
</gene>
<dbReference type="Proteomes" id="UP000000644">
    <property type="component" value="Chromosome"/>
</dbReference>
<reference evidence="2" key="1">
    <citation type="journal article" date="2009" name="Environ. Microbiol.">
        <title>The genome of Polaromonas naphthalenivorans strain CJ2, isolated from coal tar-contaminated sediment, reveals physiological and metabolic versatility and evolution through extensive horizontal gene transfer.</title>
        <authorList>
            <person name="Yagi J.M."/>
            <person name="Sims D."/>
            <person name="Brettin T."/>
            <person name="Bruce D."/>
            <person name="Madsen E.L."/>
        </authorList>
    </citation>
    <scope>NUCLEOTIDE SEQUENCE [LARGE SCALE GENOMIC DNA]</scope>
    <source>
        <strain evidence="2">CJ2</strain>
    </source>
</reference>